<dbReference type="OMA" id="HCQTEME"/>
<evidence type="ECO:0000313" key="3">
    <source>
        <dbReference type="Proteomes" id="UP000688137"/>
    </source>
</evidence>
<dbReference type="Pfam" id="PF03283">
    <property type="entry name" value="PAE"/>
    <property type="match status" value="1"/>
</dbReference>
<keyword evidence="1" id="KW-0732">Signal</keyword>
<evidence type="ECO:0000256" key="1">
    <source>
        <dbReference type="SAM" id="SignalP"/>
    </source>
</evidence>
<evidence type="ECO:0000313" key="2">
    <source>
        <dbReference type="EMBL" id="CAD8098027.1"/>
    </source>
</evidence>
<reference evidence="2" key="1">
    <citation type="submission" date="2021-01" db="EMBL/GenBank/DDBJ databases">
        <authorList>
            <consortium name="Genoscope - CEA"/>
            <person name="William W."/>
        </authorList>
    </citation>
    <scope>NUCLEOTIDE SEQUENCE</scope>
</reference>
<protein>
    <recommendedName>
        <fullName evidence="4">Pectin acetylesterase</fullName>
    </recommendedName>
</protein>
<feature type="signal peptide" evidence="1">
    <location>
        <begin position="1"/>
        <end position="20"/>
    </location>
</feature>
<dbReference type="GO" id="GO:0016787">
    <property type="term" value="F:hydrolase activity"/>
    <property type="evidence" value="ECO:0007669"/>
    <property type="project" value="InterPro"/>
</dbReference>
<comment type="caution">
    <text evidence="2">The sequence shown here is derived from an EMBL/GenBank/DDBJ whole genome shotgun (WGS) entry which is preliminary data.</text>
</comment>
<dbReference type="InterPro" id="IPR004963">
    <property type="entry name" value="PAE/NOTUM"/>
</dbReference>
<sequence length="392" mass="43507">MMNYISTILIICLSLQITYSTHTLNLVQDQQALCLDGSRGSFYFDRGSGSGSKSWIIYFQGGGWIGGNNLEATKNNALSRSKTDMGSSKNKAQQVNLGGIFSRDSKVNPVLYNWNSIYINYCDGTGHQGYAKDPIIVGGVNLYFRGNSITRSIINQFLDELQQADKVIVSGCSAGGLASFTWVQTIRDLLPPSVTVLNVPDSGVFQDMQTYDGSISYKNTYHTNFMQLSNKEISPPNTRCVQSNPNEQWKCLFAQYLIEYIEAPIFFVQSPYDSWCIPNILKLSCANDGTLQNCNQSQVNYIESHAISMEVMMKSRFSTHFNTGAFGPACLQHCFLEGSYYYGTKFQVPTGSGNTIAKTLSAWVLDQSISSNYLDNVSWPDNIGCSNLSIEI</sequence>
<keyword evidence="3" id="KW-1185">Reference proteome</keyword>
<name>A0A8S1P4Q5_PARPR</name>
<dbReference type="Proteomes" id="UP000688137">
    <property type="component" value="Unassembled WGS sequence"/>
</dbReference>
<gene>
    <name evidence="2" type="ORF">PPRIM_AZ9-3.1.T1060013</name>
</gene>
<evidence type="ECO:0008006" key="4">
    <source>
        <dbReference type="Google" id="ProtNLM"/>
    </source>
</evidence>
<dbReference type="AlphaFoldDB" id="A0A8S1P4Q5"/>
<dbReference type="EMBL" id="CAJJDM010000109">
    <property type="protein sequence ID" value="CAD8098027.1"/>
    <property type="molecule type" value="Genomic_DNA"/>
</dbReference>
<dbReference type="PANTHER" id="PTHR21562:SF67">
    <property type="entry name" value="PECTIN ACETYLESTERASE"/>
    <property type="match status" value="1"/>
</dbReference>
<feature type="chain" id="PRO_5035795022" description="Pectin acetylesterase" evidence="1">
    <location>
        <begin position="21"/>
        <end position="392"/>
    </location>
</feature>
<organism evidence="2 3">
    <name type="scientific">Paramecium primaurelia</name>
    <dbReference type="NCBI Taxonomy" id="5886"/>
    <lineage>
        <taxon>Eukaryota</taxon>
        <taxon>Sar</taxon>
        <taxon>Alveolata</taxon>
        <taxon>Ciliophora</taxon>
        <taxon>Intramacronucleata</taxon>
        <taxon>Oligohymenophorea</taxon>
        <taxon>Peniculida</taxon>
        <taxon>Parameciidae</taxon>
        <taxon>Paramecium</taxon>
    </lineage>
</organism>
<dbReference type="PANTHER" id="PTHR21562">
    <property type="entry name" value="NOTUM-RELATED"/>
    <property type="match status" value="1"/>
</dbReference>
<proteinExistence type="predicted"/>
<accession>A0A8S1P4Q5</accession>